<accession>H5V152</accession>
<dbReference type="InterPro" id="IPR000387">
    <property type="entry name" value="Tyr_Pase_dom"/>
</dbReference>
<proteinExistence type="predicted"/>
<dbReference type="eggNOG" id="COG0671">
    <property type="taxonomic scope" value="Bacteria"/>
</dbReference>
<evidence type="ECO:0000256" key="1">
    <source>
        <dbReference type="SAM" id="Phobius"/>
    </source>
</evidence>
<feature type="transmembrane region" description="Helical" evidence="1">
    <location>
        <begin position="12"/>
        <end position="32"/>
    </location>
</feature>
<dbReference type="EMBL" id="BAFF01000003">
    <property type="protein sequence ID" value="GAB51710.1"/>
    <property type="molecule type" value="Genomic_DNA"/>
</dbReference>
<dbReference type="GeneID" id="92827983"/>
<dbReference type="RefSeq" id="WP_002435098.1">
    <property type="nucleotide sequence ID" value="NZ_BAFF01000003.1"/>
</dbReference>
<gene>
    <name evidence="3" type="primary">ynbD</name>
    <name evidence="3" type="ORF">EH105704_03_02150</name>
</gene>
<evidence type="ECO:0000313" key="3">
    <source>
        <dbReference type="EMBL" id="GAB51710.1"/>
    </source>
</evidence>
<evidence type="ECO:0000259" key="2">
    <source>
        <dbReference type="PROSITE" id="PS50056"/>
    </source>
</evidence>
<keyword evidence="1" id="KW-0812">Transmembrane</keyword>
<protein>
    <recommendedName>
        <fullName evidence="2">Tyrosine specific protein phosphatases domain-containing protein</fullName>
    </recommendedName>
</protein>
<feature type="transmembrane region" description="Helical" evidence="1">
    <location>
        <begin position="164"/>
        <end position="182"/>
    </location>
</feature>
<feature type="transmembrane region" description="Helical" evidence="1">
    <location>
        <begin position="93"/>
        <end position="114"/>
    </location>
</feature>
<dbReference type="eggNOG" id="COG2453">
    <property type="taxonomic scope" value="Bacteria"/>
</dbReference>
<dbReference type="Gene3D" id="3.90.190.10">
    <property type="entry name" value="Protein tyrosine phosphatase superfamily"/>
    <property type="match status" value="1"/>
</dbReference>
<dbReference type="PANTHER" id="PTHR47216:SF4">
    <property type="entry name" value="OS01G0859400 PROTEIN"/>
    <property type="match status" value="1"/>
</dbReference>
<dbReference type="PROSITE" id="PS50056">
    <property type="entry name" value="TYR_PHOSPHATASE_2"/>
    <property type="match status" value="1"/>
</dbReference>
<dbReference type="AlphaFoldDB" id="H5V152"/>
<feature type="transmembrane region" description="Helical" evidence="1">
    <location>
        <begin position="134"/>
        <end position="152"/>
    </location>
</feature>
<keyword evidence="1" id="KW-0472">Membrane</keyword>
<dbReference type="Proteomes" id="UP000010297">
    <property type="component" value="Unassembled WGS sequence"/>
</dbReference>
<keyword evidence="4" id="KW-1185">Reference proteome</keyword>
<feature type="domain" description="Tyrosine specific protein phosphatases" evidence="2">
    <location>
        <begin position="356"/>
        <end position="425"/>
    </location>
</feature>
<organism evidence="3 4">
    <name type="scientific">Atlantibacter hermannii NBRC 105704</name>
    <dbReference type="NCBI Taxonomy" id="1115512"/>
    <lineage>
        <taxon>Bacteria</taxon>
        <taxon>Pseudomonadati</taxon>
        <taxon>Pseudomonadota</taxon>
        <taxon>Gammaproteobacteria</taxon>
        <taxon>Enterobacterales</taxon>
        <taxon>Enterobacteriaceae</taxon>
        <taxon>Atlantibacter</taxon>
    </lineage>
</organism>
<feature type="transmembrane region" description="Helical" evidence="1">
    <location>
        <begin position="58"/>
        <end position="81"/>
    </location>
</feature>
<reference evidence="3 4" key="1">
    <citation type="submission" date="2012-02" db="EMBL/GenBank/DDBJ databases">
        <title>Whole genome shotgun sequence of Escherichia hermannii NBRC 105704.</title>
        <authorList>
            <person name="Yoshida I."/>
            <person name="Hosoyama A."/>
            <person name="Tsuchikane K."/>
            <person name="Katsumata H."/>
            <person name="Yamazaki S."/>
            <person name="Fujita N."/>
        </authorList>
    </citation>
    <scope>NUCLEOTIDE SEQUENCE [LARGE SCALE GENOMIC DNA]</scope>
    <source>
        <strain evidence="3 4">NBRC 105704</strain>
    </source>
</reference>
<keyword evidence="1" id="KW-1133">Transmembrane helix</keyword>
<dbReference type="SUPFAM" id="SSF52799">
    <property type="entry name" value="(Phosphotyrosine protein) phosphatases II"/>
    <property type="match status" value="1"/>
</dbReference>
<feature type="transmembrane region" description="Helical" evidence="1">
    <location>
        <begin position="244"/>
        <end position="266"/>
    </location>
</feature>
<dbReference type="PANTHER" id="PTHR47216">
    <property type="match status" value="1"/>
</dbReference>
<evidence type="ECO:0000313" key="4">
    <source>
        <dbReference type="Proteomes" id="UP000010297"/>
    </source>
</evidence>
<dbReference type="InterPro" id="IPR029021">
    <property type="entry name" value="Prot-tyrosine_phosphatase-like"/>
</dbReference>
<dbReference type="CDD" id="cd03386">
    <property type="entry name" value="PAP2_Aur1_like"/>
    <property type="match status" value="1"/>
</dbReference>
<name>H5V152_ATLHE</name>
<dbReference type="InterPro" id="IPR000340">
    <property type="entry name" value="Dual-sp_phosphatase_cat-dom"/>
</dbReference>
<sequence length="439" mass="49141">MRNVNLSQHFPGLWKQGLGWLLLLGPLFFFTYGQVNQFTATRQDVGSVVFSWEKGIPFVPWTIVPYWSIDILYGISLFICTSRQELTRHGYRLAAASLIACTVFLLFPLRFTFSRPHTEGILGWLFQQLEQFDLPYNQAPSLHIILAWLLWLRFRRHLHGTVSVLAGLWFMLIAVSVLTTWQHHCIDVISGLIAGIMISYLIPITGEWRWRQPDRRALGLALRYAGGAAALMLTGLLLPYGYGLYWPALSLALVAAAYGGFGTAVFQKSAHGEMTLSARIVLLPYLWGAQACRGVFMRKLPQYAVIIDGVSLGGFPNKHIHQAAVLDLASECVRASAPVTPWHTCPLLDLVVPEPCQVMEGVAQLRLLREQHDSVLVCCALGLSRSAMLVAAWLLTEGYDRTAQEAVARIQACRPQIFLTADHHAVLQQIERAVWQTPL</sequence>
<feature type="transmembrane region" description="Helical" evidence="1">
    <location>
        <begin position="220"/>
        <end position="238"/>
    </location>
</feature>
<feature type="transmembrane region" description="Helical" evidence="1">
    <location>
        <begin position="188"/>
        <end position="208"/>
    </location>
</feature>
<dbReference type="Pfam" id="PF00782">
    <property type="entry name" value="DSPc"/>
    <property type="match status" value="1"/>
</dbReference>
<comment type="caution">
    <text evidence="3">The sequence shown here is derived from an EMBL/GenBank/DDBJ whole genome shotgun (WGS) entry which is preliminary data.</text>
</comment>